<dbReference type="AlphaFoldDB" id="A0A0D3CC46"/>
<dbReference type="InterPro" id="IPR013843">
    <property type="entry name" value="Ribosomal_eS4_N"/>
</dbReference>
<dbReference type="Gramene" id="Bo5g034520.1">
    <property type="protein sequence ID" value="Bo5g034520.1"/>
    <property type="gene ID" value="Bo5g034520"/>
</dbReference>
<dbReference type="InterPro" id="IPR018199">
    <property type="entry name" value="Ribosomal_eS4_N_CS"/>
</dbReference>
<reference evidence="2 3" key="1">
    <citation type="journal article" date="2014" name="Genome Biol.">
        <title>Transcriptome and methylome profiling reveals relics of genome dominance in the mesopolyploid Brassica oleracea.</title>
        <authorList>
            <person name="Parkin I.A."/>
            <person name="Koh C."/>
            <person name="Tang H."/>
            <person name="Robinson S.J."/>
            <person name="Kagale S."/>
            <person name="Clarke W.E."/>
            <person name="Town C.D."/>
            <person name="Nixon J."/>
            <person name="Krishnakumar V."/>
            <person name="Bidwell S.L."/>
            <person name="Denoeud F."/>
            <person name="Belcram H."/>
            <person name="Links M.G."/>
            <person name="Just J."/>
            <person name="Clarke C."/>
            <person name="Bender T."/>
            <person name="Huebert T."/>
            <person name="Mason A.S."/>
            <person name="Pires J.C."/>
            <person name="Barker G."/>
            <person name="Moore J."/>
            <person name="Walley P.G."/>
            <person name="Manoli S."/>
            <person name="Batley J."/>
            <person name="Edwards D."/>
            <person name="Nelson M.N."/>
            <person name="Wang X."/>
            <person name="Paterson A.H."/>
            <person name="King G."/>
            <person name="Bancroft I."/>
            <person name="Chalhoub B."/>
            <person name="Sharpe A.G."/>
        </authorList>
    </citation>
    <scope>NUCLEOTIDE SEQUENCE</scope>
    <source>
        <strain evidence="2 3">cv. TO1000</strain>
    </source>
</reference>
<organism evidence="2 3">
    <name type="scientific">Brassica oleracea var. oleracea</name>
    <dbReference type="NCBI Taxonomy" id="109376"/>
    <lineage>
        <taxon>Eukaryota</taxon>
        <taxon>Viridiplantae</taxon>
        <taxon>Streptophyta</taxon>
        <taxon>Embryophyta</taxon>
        <taxon>Tracheophyta</taxon>
        <taxon>Spermatophyta</taxon>
        <taxon>Magnoliopsida</taxon>
        <taxon>eudicotyledons</taxon>
        <taxon>Gunneridae</taxon>
        <taxon>Pentapetalae</taxon>
        <taxon>rosids</taxon>
        <taxon>malvids</taxon>
        <taxon>Brassicales</taxon>
        <taxon>Brassicaceae</taxon>
        <taxon>Brassiceae</taxon>
        <taxon>Brassica</taxon>
    </lineage>
</organism>
<evidence type="ECO:0000313" key="2">
    <source>
        <dbReference type="EnsemblPlants" id="Bo5g034520.1"/>
    </source>
</evidence>
<feature type="domain" description="Small ribosomal subunit protein eS4 N-terminal" evidence="1">
    <location>
        <begin position="118"/>
        <end position="139"/>
    </location>
</feature>
<accession>A0A0D3CC46</accession>
<sequence>MGSRESSTMCSSQVIRNSSIYVFACVLNAALGYIQSGFTCDYSSPTEAAITKDLGLTVSEYFMFGSLSNEGARVVAIGSVSDDCWLALHIICKRYFFSLQGRLLEGFDVLCSVITHERGLKKHMKRLNAPKHWMLNKLGVRTERHPFLNTYVWSHISNDTIMIDMEENKIVEFIKFDVGNVVMVAGGTNRGCVSVIKNSVKHK</sequence>
<dbReference type="EnsemblPlants" id="Bo5g034520.1">
    <property type="protein sequence ID" value="Bo5g034520.1"/>
    <property type="gene ID" value="Bo5g034520"/>
</dbReference>
<dbReference type="GO" id="GO:0022627">
    <property type="term" value="C:cytosolic small ribosomal subunit"/>
    <property type="evidence" value="ECO:0007669"/>
    <property type="project" value="TreeGrafter"/>
</dbReference>
<dbReference type="InterPro" id="IPR014722">
    <property type="entry name" value="Rib_uL2_dom2"/>
</dbReference>
<name>A0A0D3CC46_BRAOL</name>
<evidence type="ECO:0000259" key="1">
    <source>
        <dbReference type="Pfam" id="PF08071"/>
    </source>
</evidence>
<keyword evidence="3" id="KW-1185">Reference proteome</keyword>
<proteinExistence type="predicted"/>
<dbReference type="GO" id="GO:0006412">
    <property type="term" value="P:translation"/>
    <property type="evidence" value="ECO:0007669"/>
    <property type="project" value="InterPro"/>
</dbReference>
<dbReference type="InterPro" id="IPR000876">
    <property type="entry name" value="Ribosomal_eS4"/>
</dbReference>
<dbReference type="PROSITE" id="PS00528">
    <property type="entry name" value="RIBOSOMAL_S4E"/>
    <property type="match status" value="1"/>
</dbReference>
<dbReference type="InterPro" id="IPR036986">
    <property type="entry name" value="S4_RNA-bd_sf"/>
</dbReference>
<dbReference type="eggNOG" id="KOG0254">
    <property type="taxonomic scope" value="Eukaryota"/>
</dbReference>
<dbReference type="HOGENOM" id="CLU_1613129_0_0_1"/>
<dbReference type="Gene3D" id="3.10.290.10">
    <property type="entry name" value="RNA-binding S4 domain"/>
    <property type="match status" value="1"/>
</dbReference>
<dbReference type="Proteomes" id="UP000032141">
    <property type="component" value="Chromosome C5"/>
</dbReference>
<dbReference type="Gene3D" id="2.30.30.30">
    <property type="match status" value="1"/>
</dbReference>
<dbReference type="GO" id="GO:0003723">
    <property type="term" value="F:RNA binding"/>
    <property type="evidence" value="ECO:0007669"/>
    <property type="project" value="InterPro"/>
</dbReference>
<dbReference type="PANTHER" id="PTHR11581:SF42">
    <property type="entry name" value="KOW DOMAIN-CONTAINING PROTEIN"/>
    <property type="match status" value="1"/>
</dbReference>
<dbReference type="eggNOG" id="KOG0378">
    <property type="taxonomic scope" value="Eukaryota"/>
</dbReference>
<dbReference type="Pfam" id="PF08071">
    <property type="entry name" value="RS4NT"/>
    <property type="match status" value="1"/>
</dbReference>
<reference evidence="2" key="2">
    <citation type="submission" date="2015-03" db="UniProtKB">
        <authorList>
            <consortium name="EnsemblPlants"/>
        </authorList>
    </citation>
    <scope>IDENTIFICATION</scope>
</reference>
<dbReference type="GO" id="GO:0003735">
    <property type="term" value="F:structural constituent of ribosome"/>
    <property type="evidence" value="ECO:0007669"/>
    <property type="project" value="InterPro"/>
</dbReference>
<dbReference type="PANTHER" id="PTHR11581">
    <property type="entry name" value="30S/40S RIBOSOMAL PROTEIN S4"/>
    <property type="match status" value="1"/>
</dbReference>
<protein>
    <recommendedName>
        <fullName evidence="1">Small ribosomal subunit protein eS4 N-terminal domain-containing protein</fullName>
    </recommendedName>
</protein>
<dbReference type="OMA" id="TIMIDME"/>
<evidence type="ECO:0000313" key="3">
    <source>
        <dbReference type="Proteomes" id="UP000032141"/>
    </source>
</evidence>